<dbReference type="EMBL" id="CP089984">
    <property type="protein sequence ID" value="WXB14844.1"/>
    <property type="molecule type" value="Genomic_DNA"/>
</dbReference>
<feature type="domain" description="DUF7436" evidence="2">
    <location>
        <begin position="121"/>
        <end position="267"/>
    </location>
</feature>
<protein>
    <recommendedName>
        <fullName evidence="5">Transcription regulator TrmB N-terminal domain-containing protein</fullName>
    </recommendedName>
</protein>
<gene>
    <name evidence="3" type="ORF">LZC94_44380</name>
</gene>
<evidence type="ECO:0000259" key="2">
    <source>
        <dbReference type="Pfam" id="PF24217"/>
    </source>
</evidence>
<dbReference type="InterPro" id="IPR036388">
    <property type="entry name" value="WH-like_DNA-bd_sf"/>
</dbReference>
<dbReference type="InterPro" id="IPR055859">
    <property type="entry name" value="DUF7436"/>
</dbReference>
<dbReference type="Proteomes" id="UP001370348">
    <property type="component" value="Chromosome"/>
</dbReference>
<dbReference type="RefSeq" id="WP_394824468.1">
    <property type="nucleotide sequence ID" value="NZ_CP089984.1"/>
</dbReference>
<evidence type="ECO:0000313" key="3">
    <source>
        <dbReference type="EMBL" id="WXB14844.1"/>
    </source>
</evidence>
<sequence length="286" mass="32151">MRWSKLALLDEAGFSLYEKRALVTLGILGVADAASLCRQGEIPTSKIYLAMEKLGRLGLCEVQKTRPKLYSALPPELVVDRLVELARERAEDFAQRSTQLREALSELPGRLRGRQTFVDLALGTESHVKRHLSRLATARTRVLSYLEEGDLASMDRVAKDGFDLWKRLSRAQTGRKFEHRVVFGFSDRTAPALLAFLRAYGPSMAHLSGIRYSGELGHPFHVIDDDTVILSLDHPFVPEGRFASLLVRDAALAESLAHGFDALWQKALRDLREVRFYPRRRSSPGP</sequence>
<dbReference type="InterPro" id="IPR002831">
    <property type="entry name" value="Tscrpt_reg_TrmB_N"/>
</dbReference>
<keyword evidence="4" id="KW-1185">Reference proteome</keyword>
<organism evidence="3 4">
    <name type="scientific">Pendulispora albinea</name>
    <dbReference type="NCBI Taxonomy" id="2741071"/>
    <lineage>
        <taxon>Bacteria</taxon>
        <taxon>Pseudomonadati</taxon>
        <taxon>Myxococcota</taxon>
        <taxon>Myxococcia</taxon>
        <taxon>Myxococcales</taxon>
        <taxon>Sorangiineae</taxon>
        <taxon>Pendulisporaceae</taxon>
        <taxon>Pendulispora</taxon>
    </lineage>
</organism>
<proteinExistence type="predicted"/>
<evidence type="ECO:0000259" key="1">
    <source>
        <dbReference type="Pfam" id="PF01978"/>
    </source>
</evidence>
<reference evidence="3 4" key="1">
    <citation type="submission" date="2021-12" db="EMBL/GenBank/DDBJ databases">
        <title>Discovery of the Pendulisporaceae a myxobacterial family with distinct sporulation behavior and unique specialized metabolism.</title>
        <authorList>
            <person name="Garcia R."/>
            <person name="Popoff A."/>
            <person name="Bader C.D."/>
            <person name="Loehr J."/>
            <person name="Walesch S."/>
            <person name="Walt C."/>
            <person name="Boldt J."/>
            <person name="Bunk B."/>
            <person name="Haeckl F.J.F.P.J."/>
            <person name="Gunesch A.P."/>
            <person name="Birkelbach J."/>
            <person name="Nuebel U."/>
            <person name="Pietschmann T."/>
            <person name="Bach T."/>
            <person name="Mueller R."/>
        </authorList>
    </citation>
    <scope>NUCLEOTIDE SEQUENCE [LARGE SCALE GENOMIC DNA]</scope>
    <source>
        <strain evidence="3 4">MSr11954</strain>
    </source>
</reference>
<dbReference type="Gene3D" id="1.10.10.10">
    <property type="entry name" value="Winged helix-like DNA-binding domain superfamily/Winged helix DNA-binding domain"/>
    <property type="match status" value="1"/>
</dbReference>
<dbReference type="Pfam" id="PF01978">
    <property type="entry name" value="TrmB"/>
    <property type="match status" value="1"/>
</dbReference>
<dbReference type="Pfam" id="PF24217">
    <property type="entry name" value="DUF7436"/>
    <property type="match status" value="1"/>
</dbReference>
<dbReference type="PANTHER" id="PTHR34293">
    <property type="entry name" value="HTH-TYPE TRANSCRIPTIONAL REGULATOR TRMBL2"/>
    <property type="match status" value="1"/>
</dbReference>
<name>A0ABZ2LV90_9BACT</name>
<feature type="domain" description="Transcription regulator TrmB N-terminal" evidence="1">
    <location>
        <begin position="10"/>
        <end position="76"/>
    </location>
</feature>
<dbReference type="InterPro" id="IPR051797">
    <property type="entry name" value="TrmB-like"/>
</dbReference>
<evidence type="ECO:0000313" key="4">
    <source>
        <dbReference type="Proteomes" id="UP001370348"/>
    </source>
</evidence>
<accession>A0ABZ2LV90</accession>
<dbReference type="PANTHER" id="PTHR34293:SF1">
    <property type="entry name" value="HTH-TYPE TRANSCRIPTIONAL REGULATOR TRMBL2"/>
    <property type="match status" value="1"/>
</dbReference>
<evidence type="ECO:0008006" key="5">
    <source>
        <dbReference type="Google" id="ProtNLM"/>
    </source>
</evidence>